<evidence type="ECO:0000256" key="1">
    <source>
        <dbReference type="ARBA" id="ARBA00006987"/>
    </source>
</evidence>
<dbReference type="RefSeq" id="WP_345250765.1">
    <property type="nucleotide sequence ID" value="NZ_BAABFO010000015.1"/>
</dbReference>
<feature type="signal peptide" evidence="2">
    <location>
        <begin position="1"/>
        <end position="21"/>
    </location>
</feature>
<dbReference type="InterPro" id="IPR005064">
    <property type="entry name" value="BUG"/>
</dbReference>
<comment type="caution">
    <text evidence="3">The sequence shown here is derived from an EMBL/GenBank/DDBJ whole genome shotgun (WGS) entry which is preliminary data.</text>
</comment>
<dbReference type="SUPFAM" id="SSF53850">
    <property type="entry name" value="Periplasmic binding protein-like II"/>
    <property type="match status" value="1"/>
</dbReference>
<dbReference type="Proteomes" id="UP001501671">
    <property type="component" value="Unassembled WGS sequence"/>
</dbReference>
<dbReference type="PANTHER" id="PTHR42928">
    <property type="entry name" value="TRICARBOXYLATE-BINDING PROTEIN"/>
    <property type="match status" value="1"/>
</dbReference>
<comment type="similarity">
    <text evidence="1">Belongs to the UPF0065 (bug) family.</text>
</comment>
<dbReference type="EMBL" id="BAABFO010000015">
    <property type="protein sequence ID" value="GAA4336530.1"/>
    <property type="molecule type" value="Genomic_DNA"/>
</dbReference>
<sequence>MNALRLIALCCIAALSAAAQAQYPSRPVRIVVGFPAGGPIDVQARIIGQKLSERLGQPVIVDNRPGADGIIATQAVARADPDGHTLLLASIGFATVPALHANLPYDPGKDFAPIIYAASGPMVLVGGPSMPAKDLAGLLELARSKPGAINYGSVGIGSSNHLGVELLARRAGVKMHHVPYKGASPATTDLIAGRLDLMLNPVNNALPEIRNGRLRPFAVSTRHRAPTMPDVPAIAETVPDYDVALWSGFFAPAGTPAGVVGLLNREIGQVLKAPDLQQTLRAQGFEVVGGSSQAFGAFARDELQRWAALVAAEGIKLE</sequence>
<dbReference type="Gene3D" id="3.40.190.10">
    <property type="entry name" value="Periplasmic binding protein-like II"/>
    <property type="match status" value="1"/>
</dbReference>
<feature type="chain" id="PRO_5045240816" evidence="2">
    <location>
        <begin position="22"/>
        <end position="318"/>
    </location>
</feature>
<accession>A0ABP8HA60</accession>
<evidence type="ECO:0000313" key="3">
    <source>
        <dbReference type="EMBL" id="GAA4336530.1"/>
    </source>
</evidence>
<dbReference type="Gene3D" id="3.40.190.150">
    <property type="entry name" value="Bordetella uptake gene, domain 1"/>
    <property type="match status" value="1"/>
</dbReference>
<proteinExistence type="inferred from homology"/>
<dbReference type="Pfam" id="PF03401">
    <property type="entry name" value="TctC"/>
    <property type="match status" value="1"/>
</dbReference>
<dbReference type="PANTHER" id="PTHR42928:SF5">
    <property type="entry name" value="BLR1237 PROTEIN"/>
    <property type="match status" value="1"/>
</dbReference>
<reference evidence="4" key="1">
    <citation type="journal article" date="2019" name="Int. J. Syst. Evol. Microbiol.">
        <title>The Global Catalogue of Microorganisms (GCM) 10K type strain sequencing project: providing services to taxonomists for standard genome sequencing and annotation.</title>
        <authorList>
            <consortium name="The Broad Institute Genomics Platform"/>
            <consortium name="The Broad Institute Genome Sequencing Center for Infectious Disease"/>
            <person name="Wu L."/>
            <person name="Ma J."/>
        </authorList>
    </citation>
    <scope>NUCLEOTIDE SEQUENCE [LARGE SCALE GENOMIC DNA]</scope>
    <source>
        <strain evidence="4">JCM 17666</strain>
    </source>
</reference>
<evidence type="ECO:0000256" key="2">
    <source>
        <dbReference type="SAM" id="SignalP"/>
    </source>
</evidence>
<dbReference type="CDD" id="cd13578">
    <property type="entry name" value="PBP2_Bug27"/>
    <property type="match status" value="1"/>
</dbReference>
<organism evidence="3 4">
    <name type="scientific">Pigmentiphaga soli</name>
    <dbReference type="NCBI Taxonomy" id="1007095"/>
    <lineage>
        <taxon>Bacteria</taxon>
        <taxon>Pseudomonadati</taxon>
        <taxon>Pseudomonadota</taxon>
        <taxon>Betaproteobacteria</taxon>
        <taxon>Burkholderiales</taxon>
        <taxon>Alcaligenaceae</taxon>
        <taxon>Pigmentiphaga</taxon>
    </lineage>
</organism>
<dbReference type="PIRSF" id="PIRSF017082">
    <property type="entry name" value="YflP"/>
    <property type="match status" value="1"/>
</dbReference>
<dbReference type="InterPro" id="IPR042100">
    <property type="entry name" value="Bug_dom1"/>
</dbReference>
<evidence type="ECO:0000313" key="4">
    <source>
        <dbReference type="Proteomes" id="UP001501671"/>
    </source>
</evidence>
<name>A0ABP8HA60_9BURK</name>
<keyword evidence="2" id="KW-0732">Signal</keyword>
<protein>
    <submittedName>
        <fullName evidence="3">Tripartite tricarboxylate transporter substrate binding protein</fullName>
    </submittedName>
</protein>
<keyword evidence="4" id="KW-1185">Reference proteome</keyword>
<gene>
    <name evidence="3" type="ORF">GCM10023144_30960</name>
</gene>